<dbReference type="GO" id="GO:1990077">
    <property type="term" value="C:primosome complex"/>
    <property type="evidence" value="ECO:0007669"/>
    <property type="project" value="UniProtKB-UniRule"/>
</dbReference>
<dbReference type="PROSITE" id="PS51199">
    <property type="entry name" value="SF4_HELICASE"/>
    <property type="match status" value="1"/>
</dbReference>
<dbReference type="CDD" id="cd00984">
    <property type="entry name" value="DnaB_C"/>
    <property type="match status" value="1"/>
</dbReference>
<evidence type="ECO:0000256" key="7">
    <source>
        <dbReference type="ARBA" id="ARBA00022840"/>
    </source>
</evidence>
<dbReference type="InterPro" id="IPR036185">
    <property type="entry name" value="DNA_heli_DnaB-like_N_sf"/>
</dbReference>
<keyword evidence="9" id="KW-0413">Isomerase</keyword>
<evidence type="ECO:0000256" key="5">
    <source>
        <dbReference type="ARBA" id="ARBA00022801"/>
    </source>
</evidence>
<evidence type="ECO:0000256" key="11">
    <source>
        <dbReference type="NCBIfam" id="TIGR00665"/>
    </source>
</evidence>
<dbReference type="GO" id="GO:0003677">
    <property type="term" value="F:DNA binding"/>
    <property type="evidence" value="ECO:0007669"/>
    <property type="project" value="UniProtKB-UniRule"/>
</dbReference>
<dbReference type="InterPro" id="IPR003593">
    <property type="entry name" value="AAA+_ATPase"/>
</dbReference>
<evidence type="ECO:0000256" key="9">
    <source>
        <dbReference type="ARBA" id="ARBA00023235"/>
    </source>
</evidence>
<dbReference type="SUPFAM" id="SSF52540">
    <property type="entry name" value="P-loop containing nucleoside triphosphate hydrolases"/>
    <property type="match status" value="1"/>
</dbReference>
<evidence type="ECO:0000256" key="2">
    <source>
        <dbReference type="ARBA" id="ARBA00022515"/>
    </source>
</evidence>
<dbReference type="InterPro" id="IPR027417">
    <property type="entry name" value="P-loop_NTPase"/>
</dbReference>
<dbReference type="PANTHER" id="PTHR30153">
    <property type="entry name" value="REPLICATIVE DNA HELICASE DNAB"/>
    <property type="match status" value="1"/>
</dbReference>
<comment type="caution">
    <text evidence="14">The sequence shown here is derived from an EMBL/GenBank/DDBJ whole genome shotgun (WGS) entry which is preliminary data.</text>
</comment>
<dbReference type="NCBIfam" id="TIGR00665">
    <property type="entry name" value="DnaB"/>
    <property type="match status" value="1"/>
</dbReference>
<reference evidence="15" key="1">
    <citation type="submission" date="2017-09" db="EMBL/GenBank/DDBJ databases">
        <title>Depth-based differentiation of microbial function through sediment-hosted aquifers and enrichment of novel symbionts in the deep terrestrial subsurface.</title>
        <authorList>
            <person name="Probst A.J."/>
            <person name="Ladd B."/>
            <person name="Jarett J.K."/>
            <person name="Geller-Mcgrath D.E."/>
            <person name="Sieber C.M.K."/>
            <person name="Emerson J.B."/>
            <person name="Anantharaman K."/>
            <person name="Thomas B.C."/>
            <person name="Malmstrom R."/>
            <person name="Stieglmeier M."/>
            <person name="Klingl A."/>
            <person name="Woyke T."/>
            <person name="Ryan C.M."/>
            <person name="Banfield J.F."/>
        </authorList>
    </citation>
    <scope>NUCLEOTIDE SEQUENCE [LARGE SCALE GENOMIC DNA]</scope>
</reference>
<evidence type="ECO:0000256" key="4">
    <source>
        <dbReference type="ARBA" id="ARBA00022741"/>
    </source>
</evidence>
<proteinExistence type="inferred from homology"/>
<dbReference type="Gene3D" id="1.10.860.10">
    <property type="entry name" value="DNAb Helicase, Chain A"/>
    <property type="match status" value="1"/>
</dbReference>
<evidence type="ECO:0000256" key="10">
    <source>
        <dbReference type="ARBA" id="ARBA00048954"/>
    </source>
</evidence>
<dbReference type="Gene3D" id="3.40.50.300">
    <property type="entry name" value="P-loop containing nucleotide triphosphate hydrolases"/>
    <property type="match status" value="1"/>
</dbReference>
<keyword evidence="8 12" id="KW-0238">DNA-binding</keyword>
<comment type="similarity">
    <text evidence="1 12">Belongs to the helicase family. DnaB subfamily.</text>
</comment>
<dbReference type="InterPro" id="IPR007692">
    <property type="entry name" value="DNA_helicase_DnaB"/>
</dbReference>
<evidence type="ECO:0000256" key="6">
    <source>
        <dbReference type="ARBA" id="ARBA00022806"/>
    </source>
</evidence>
<evidence type="ECO:0000313" key="15">
    <source>
        <dbReference type="Proteomes" id="UP000230956"/>
    </source>
</evidence>
<dbReference type="GO" id="GO:0005524">
    <property type="term" value="F:ATP binding"/>
    <property type="evidence" value="ECO:0007669"/>
    <property type="project" value="UniProtKB-UniRule"/>
</dbReference>
<dbReference type="SUPFAM" id="SSF48024">
    <property type="entry name" value="N-terminal domain of DnaB helicase"/>
    <property type="match status" value="1"/>
</dbReference>
<dbReference type="Pfam" id="PF03796">
    <property type="entry name" value="DnaB_C"/>
    <property type="match status" value="1"/>
</dbReference>
<evidence type="ECO:0000256" key="1">
    <source>
        <dbReference type="ARBA" id="ARBA00008428"/>
    </source>
</evidence>
<keyword evidence="3 12" id="KW-0235">DNA replication</keyword>
<evidence type="ECO:0000256" key="8">
    <source>
        <dbReference type="ARBA" id="ARBA00023125"/>
    </source>
</evidence>
<dbReference type="SMART" id="SM00382">
    <property type="entry name" value="AAA"/>
    <property type="match status" value="1"/>
</dbReference>
<comment type="catalytic activity">
    <reaction evidence="10 12">
        <text>ATP + H2O = ADP + phosphate + H(+)</text>
        <dbReference type="Rhea" id="RHEA:13065"/>
        <dbReference type="ChEBI" id="CHEBI:15377"/>
        <dbReference type="ChEBI" id="CHEBI:15378"/>
        <dbReference type="ChEBI" id="CHEBI:30616"/>
        <dbReference type="ChEBI" id="CHEBI:43474"/>
        <dbReference type="ChEBI" id="CHEBI:456216"/>
        <dbReference type="EC" id="5.6.2.3"/>
    </reaction>
</comment>
<dbReference type="Pfam" id="PF00772">
    <property type="entry name" value="DnaB"/>
    <property type="match status" value="1"/>
</dbReference>
<protein>
    <recommendedName>
        <fullName evidence="11 12">Replicative DNA helicase</fullName>
        <ecNumber evidence="11 12">5.6.2.3</ecNumber>
    </recommendedName>
</protein>
<evidence type="ECO:0000259" key="13">
    <source>
        <dbReference type="PROSITE" id="PS51199"/>
    </source>
</evidence>
<dbReference type="Proteomes" id="UP000230956">
    <property type="component" value="Unassembled WGS sequence"/>
</dbReference>
<gene>
    <name evidence="14" type="ORF">COY37_01870</name>
</gene>
<dbReference type="FunFam" id="1.10.860.10:FF:000001">
    <property type="entry name" value="Replicative DNA helicase"/>
    <property type="match status" value="1"/>
</dbReference>
<feature type="domain" description="SF4 helicase" evidence="13">
    <location>
        <begin position="186"/>
        <end position="454"/>
    </location>
</feature>
<organism evidence="14 15">
    <name type="scientific">Candidatus Aquicultor secundus</name>
    <dbReference type="NCBI Taxonomy" id="1973895"/>
    <lineage>
        <taxon>Bacteria</taxon>
        <taxon>Bacillati</taxon>
        <taxon>Actinomycetota</taxon>
        <taxon>Candidatus Aquicultoria</taxon>
        <taxon>Candidatus Aquicultorales</taxon>
        <taxon>Candidatus Aquicultoraceae</taxon>
        <taxon>Candidatus Aquicultor</taxon>
    </lineage>
</organism>
<dbReference type="GO" id="GO:0043139">
    <property type="term" value="F:5'-3' DNA helicase activity"/>
    <property type="evidence" value="ECO:0007669"/>
    <property type="project" value="UniProtKB-EC"/>
</dbReference>
<dbReference type="GO" id="GO:0016887">
    <property type="term" value="F:ATP hydrolysis activity"/>
    <property type="evidence" value="ECO:0007669"/>
    <property type="project" value="RHEA"/>
</dbReference>
<dbReference type="InterPro" id="IPR016136">
    <property type="entry name" value="DNA_helicase_N/primase_C"/>
</dbReference>
<sequence>MKATDRSQQFASFDKVPPHNIEAEQSVLGAMLISRDAIPEMHEVVTADSFYTEAHHRIFAAILDLYAKGEPADAITLSAALSSKGDLEICGGKPYIHTLVSSVPSAANAAYYAKIVEKDATLRALIKVSTEIAALGYEGPSDVDAVIDRAENLIFQIAHKRMSEKFVHIKDLLTEGFEMVEKLYEKKEQITGVPSGFADMDKLLTGFHPGDLVIIAARPAMGKTALALNIATEIGKKEIPVAIFSLEMSRHQLAQRMMCSEARIDSHRLRTGRLRDEDWSKLSGAVGRLAERPIFIDDTPSIGIFEVRAKARRLFARHTPGVVIVDYLQLMQSYRRVENRQQEIAEISRGLKILAKELEIPVLALSQLSRAVEQRSDKKPQLSDLRESGAIEQDADIVMFIHRNMYGNYDDMSAAEERAAAEVIVAKHRNGPTGVVSLYFNEHCTRFENISRGN</sequence>
<dbReference type="EMBL" id="PFNG01000044">
    <property type="protein sequence ID" value="PIZ41742.1"/>
    <property type="molecule type" value="Genomic_DNA"/>
</dbReference>
<evidence type="ECO:0000313" key="14">
    <source>
        <dbReference type="EMBL" id="PIZ41742.1"/>
    </source>
</evidence>
<keyword evidence="7 12" id="KW-0067">ATP-binding</keyword>
<keyword evidence="6 12" id="KW-0347">Helicase</keyword>
<keyword evidence="5 12" id="KW-0378">Hydrolase</keyword>
<comment type="function">
    <text evidence="12">The main replicative DNA helicase, it participates in initiation and elongation during chromosome replication. Travels ahead of the DNA replisome, separating dsDNA into templates for DNA synthesis. A processive ATP-dependent 5'-3' DNA helicase it has DNA-dependent ATPase activity.</text>
</comment>
<dbReference type="RefSeq" id="WP_286679061.1">
    <property type="nucleotide sequence ID" value="NZ_MNXI01000124.1"/>
</dbReference>
<dbReference type="PANTHER" id="PTHR30153:SF2">
    <property type="entry name" value="REPLICATIVE DNA HELICASE"/>
    <property type="match status" value="1"/>
</dbReference>
<evidence type="ECO:0000256" key="3">
    <source>
        <dbReference type="ARBA" id="ARBA00022705"/>
    </source>
</evidence>
<dbReference type="GO" id="GO:0042802">
    <property type="term" value="F:identical protein binding"/>
    <property type="evidence" value="ECO:0007669"/>
    <property type="project" value="UniProtKB-ARBA"/>
</dbReference>
<dbReference type="GO" id="GO:0006269">
    <property type="term" value="P:DNA replication, synthesis of primer"/>
    <property type="evidence" value="ECO:0007669"/>
    <property type="project" value="UniProtKB-UniRule"/>
</dbReference>
<dbReference type="NCBIfam" id="NF004384">
    <property type="entry name" value="PRK05748.1"/>
    <property type="match status" value="1"/>
</dbReference>
<keyword evidence="4 12" id="KW-0547">Nucleotide-binding</keyword>
<name>A0A2M7TA08_9ACTN</name>
<dbReference type="EC" id="5.6.2.3" evidence="11 12"/>
<evidence type="ECO:0000256" key="12">
    <source>
        <dbReference type="RuleBase" id="RU362085"/>
    </source>
</evidence>
<dbReference type="InterPro" id="IPR007693">
    <property type="entry name" value="DNA_helicase_DnaB-like_N"/>
</dbReference>
<keyword evidence="2 12" id="KW-0639">Primosome</keyword>
<dbReference type="AlphaFoldDB" id="A0A2M7TA08"/>
<dbReference type="InterPro" id="IPR007694">
    <property type="entry name" value="DNA_helicase_DnaB-like_C"/>
</dbReference>
<dbReference type="GO" id="GO:0005829">
    <property type="term" value="C:cytosol"/>
    <property type="evidence" value="ECO:0007669"/>
    <property type="project" value="TreeGrafter"/>
</dbReference>
<dbReference type="FunFam" id="3.40.50.300:FF:000076">
    <property type="entry name" value="Replicative DNA helicase"/>
    <property type="match status" value="1"/>
</dbReference>
<accession>A0A2M7TA08</accession>